<evidence type="ECO:0000313" key="1">
    <source>
        <dbReference type="EMBL" id="RBQ02504.1"/>
    </source>
</evidence>
<keyword evidence="2" id="KW-1185">Reference proteome</keyword>
<evidence type="ECO:0000313" key="2">
    <source>
        <dbReference type="Proteomes" id="UP000252081"/>
    </source>
</evidence>
<gene>
    <name evidence="1" type="ORF">DRW42_26160</name>
</gene>
<dbReference type="EMBL" id="QNQU01000035">
    <property type="protein sequence ID" value="RBQ02504.1"/>
    <property type="molecule type" value="Genomic_DNA"/>
</dbReference>
<name>A0A366KN13_9SPHI</name>
<dbReference type="AlphaFoldDB" id="A0A366KN13"/>
<sequence>MWFLFPAHQGIFPGTCMKVFSHHIIRIEDRNYLLFGIKARSNRVHSHFLIKGCWCQFGLFFSAAGVKDEHCKGRRQAFNDEVIICSCFHFYYFFGRHLDRNAVKWRDLSRDRFLDFVTLHSK</sequence>
<accession>A0A366KN13</accession>
<protein>
    <submittedName>
        <fullName evidence="1">Uncharacterized protein</fullName>
    </submittedName>
</protein>
<proteinExistence type="predicted"/>
<comment type="caution">
    <text evidence="1">The sequence shown here is derived from an EMBL/GenBank/DDBJ whole genome shotgun (WGS) entry which is preliminary data.</text>
</comment>
<organism evidence="1 2">
    <name type="scientific">Pedobacter miscanthi</name>
    <dbReference type="NCBI Taxonomy" id="2259170"/>
    <lineage>
        <taxon>Bacteria</taxon>
        <taxon>Pseudomonadati</taxon>
        <taxon>Bacteroidota</taxon>
        <taxon>Sphingobacteriia</taxon>
        <taxon>Sphingobacteriales</taxon>
        <taxon>Sphingobacteriaceae</taxon>
        <taxon>Pedobacter</taxon>
    </lineage>
</organism>
<dbReference type="Proteomes" id="UP000252081">
    <property type="component" value="Unassembled WGS sequence"/>
</dbReference>
<reference evidence="1 2" key="1">
    <citation type="submission" date="2018-07" db="EMBL/GenBank/DDBJ databases">
        <title>A draft genome of a endophytic bacteria, a new species of Pedobacter.</title>
        <authorList>
            <person name="Zhang Z.D."/>
            <person name="Chen Z.J."/>
        </authorList>
    </citation>
    <scope>NUCLEOTIDE SEQUENCE [LARGE SCALE GENOMIC DNA]</scope>
    <source>
        <strain evidence="1 2">RS10</strain>
    </source>
</reference>